<accession>A0AAE3AHB3</accession>
<dbReference type="RefSeq" id="WP_302930249.1">
    <property type="nucleotide sequence ID" value="NZ_JAJEPW010000113.1"/>
</dbReference>
<evidence type="ECO:0000313" key="1">
    <source>
        <dbReference type="EMBL" id="MCC2131143.1"/>
    </source>
</evidence>
<name>A0AAE3AHB3_9FIRM</name>
<dbReference type="AlphaFoldDB" id="A0AAE3AHB3"/>
<organism evidence="1 2">
    <name type="scientific">Brotocaccenecus cirricatena</name>
    <dbReference type="NCBI Taxonomy" id="3064195"/>
    <lineage>
        <taxon>Bacteria</taxon>
        <taxon>Bacillati</taxon>
        <taxon>Bacillota</taxon>
        <taxon>Clostridia</taxon>
        <taxon>Eubacteriales</taxon>
        <taxon>Oscillospiraceae</taxon>
        <taxon>Brotocaccenecus</taxon>
    </lineage>
</organism>
<feature type="non-terminal residue" evidence="1">
    <location>
        <position position="1"/>
    </location>
</feature>
<protein>
    <submittedName>
        <fullName evidence="1">Uncharacterized protein</fullName>
    </submittedName>
</protein>
<evidence type="ECO:0000313" key="2">
    <source>
        <dbReference type="Proteomes" id="UP001199319"/>
    </source>
</evidence>
<gene>
    <name evidence="1" type="ORF">LKD37_16865</name>
</gene>
<reference evidence="1" key="1">
    <citation type="submission" date="2021-10" db="EMBL/GenBank/DDBJ databases">
        <title>Anaerobic single-cell dispensing facilitates the cultivation of human gut bacteria.</title>
        <authorList>
            <person name="Afrizal A."/>
        </authorList>
    </citation>
    <scope>NUCLEOTIDE SEQUENCE</scope>
    <source>
        <strain evidence="1">CLA-AA-H272</strain>
    </source>
</reference>
<proteinExistence type="predicted"/>
<dbReference type="Proteomes" id="UP001199319">
    <property type="component" value="Unassembled WGS sequence"/>
</dbReference>
<sequence>VVYDDRVTGRTNGVTRTYDFIANRVTTLQRVYNCMLHYGDYELLLRPQVALGNAINRVLGGEYDVSDEAVRRSEQHAHSDGEIFFLFYYTSDHVLLRLKPKTYF</sequence>
<dbReference type="EMBL" id="JAJEPW010000113">
    <property type="protein sequence ID" value="MCC2131143.1"/>
    <property type="molecule type" value="Genomic_DNA"/>
</dbReference>
<comment type="caution">
    <text evidence="1">The sequence shown here is derived from an EMBL/GenBank/DDBJ whole genome shotgun (WGS) entry which is preliminary data.</text>
</comment>
<keyword evidence="2" id="KW-1185">Reference proteome</keyword>